<dbReference type="InterPro" id="IPR037171">
    <property type="entry name" value="NagB/RpiA_transferase-like"/>
</dbReference>
<dbReference type="PANTHER" id="PTHR43748:SF3">
    <property type="entry name" value="RIBOSE-5-PHOSPHATE ISOMERASE 3, CHLOROPLASTIC-RELATED"/>
    <property type="match status" value="1"/>
</dbReference>
<dbReference type="FunFam" id="3.40.50.1360:FF:000001">
    <property type="entry name" value="Ribose-5-phosphate isomerase A"/>
    <property type="match status" value="1"/>
</dbReference>
<comment type="pathway">
    <text evidence="3">Carbohydrate degradation; pentose phosphate pathway; D-ribose 5-phosphate from D-ribulose 5-phosphate (non-oxidative stage): step 1/1.</text>
</comment>
<keyword evidence="2 3" id="KW-0413">Isomerase</keyword>
<evidence type="ECO:0000256" key="2">
    <source>
        <dbReference type="ARBA" id="ARBA00023235"/>
    </source>
</evidence>
<dbReference type="KEGG" id="dmp:FAK_38930"/>
<dbReference type="Gene3D" id="3.40.50.1360">
    <property type="match status" value="1"/>
</dbReference>
<keyword evidence="5" id="KW-1185">Reference proteome</keyword>
<dbReference type="CDD" id="cd01398">
    <property type="entry name" value="RPI_A"/>
    <property type="match status" value="1"/>
</dbReference>
<comment type="subunit">
    <text evidence="3">Homodimer.</text>
</comment>
<dbReference type="PANTHER" id="PTHR43748">
    <property type="entry name" value="RIBOSE-5-PHOSPHATE ISOMERASE 3, CHLOROPLASTIC-RELATED"/>
    <property type="match status" value="1"/>
</dbReference>
<feature type="binding site" evidence="3">
    <location>
        <begin position="100"/>
        <end position="103"/>
    </location>
    <ligand>
        <name>substrate</name>
    </ligand>
</feature>
<reference evidence="5" key="1">
    <citation type="journal article" date="2023" name="Arch. Microbiol.">
        <title>Desulfoferula mesophilus gen. nov. sp. nov., a mesophilic sulfate-reducing bacterium isolated from a brackish lake sediment.</title>
        <authorList>
            <person name="Watanabe T."/>
            <person name="Yabe T."/>
            <person name="Tsuji J.M."/>
            <person name="Fukui M."/>
        </authorList>
    </citation>
    <scope>NUCLEOTIDE SEQUENCE [LARGE SCALE GENOMIC DNA]</scope>
    <source>
        <strain evidence="5">12FAK</strain>
    </source>
</reference>
<dbReference type="RefSeq" id="WP_338603228.1">
    <property type="nucleotide sequence ID" value="NZ_AP028679.1"/>
</dbReference>
<name>A0AAU9F5C7_9BACT</name>
<dbReference type="HAMAP" id="MF_00170">
    <property type="entry name" value="Rib_5P_isom_A"/>
    <property type="match status" value="1"/>
</dbReference>
<dbReference type="Pfam" id="PF06026">
    <property type="entry name" value="Rib_5-P_isom_A"/>
    <property type="match status" value="1"/>
</dbReference>
<dbReference type="NCBIfam" id="TIGR00021">
    <property type="entry name" value="rpiA"/>
    <property type="match status" value="1"/>
</dbReference>
<dbReference type="Proteomes" id="UP001366166">
    <property type="component" value="Chromosome"/>
</dbReference>
<organism evidence="4 5">
    <name type="scientific">Desulfoferula mesophila</name>
    <dbReference type="NCBI Taxonomy" id="3058419"/>
    <lineage>
        <taxon>Bacteria</taxon>
        <taxon>Pseudomonadati</taxon>
        <taxon>Thermodesulfobacteriota</taxon>
        <taxon>Desulfarculia</taxon>
        <taxon>Desulfarculales</taxon>
        <taxon>Desulfarculaceae</taxon>
        <taxon>Desulfoferula</taxon>
    </lineage>
</organism>
<accession>A0AAU9F5C7</accession>
<feature type="active site" description="Proton acceptor" evidence="3">
    <location>
        <position position="109"/>
    </location>
</feature>
<dbReference type="GO" id="GO:0004751">
    <property type="term" value="F:ribose-5-phosphate isomerase activity"/>
    <property type="evidence" value="ECO:0007669"/>
    <property type="project" value="UniProtKB-UniRule"/>
</dbReference>
<dbReference type="AlphaFoldDB" id="A0AAU9F5C7"/>
<feature type="binding site" evidence="3">
    <location>
        <begin position="30"/>
        <end position="33"/>
    </location>
    <ligand>
        <name>substrate</name>
    </ligand>
</feature>
<dbReference type="Gene3D" id="3.30.70.260">
    <property type="match status" value="1"/>
</dbReference>
<evidence type="ECO:0000256" key="1">
    <source>
        <dbReference type="ARBA" id="ARBA00001713"/>
    </source>
</evidence>
<evidence type="ECO:0000256" key="3">
    <source>
        <dbReference type="HAMAP-Rule" id="MF_00170"/>
    </source>
</evidence>
<gene>
    <name evidence="3 4" type="primary">rpiA</name>
    <name evidence="4" type="ORF">FAK_38930</name>
</gene>
<comment type="similarity">
    <text evidence="3">Belongs to the ribose 5-phosphate isomerase family.</text>
</comment>
<proteinExistence type="inferred from homology"/>
<comment type="catalytic activity">
    <reaction evidence="1 3">
        <text>aldehydo-D-ribose 5-phosphate = D-ribulose 5-phosphate</text>
        <dbReference type="Rhea" id="RHEA:14657"/>
        <dbReference type="ChEBI" id="CHEBI:58121"/>
        <dbReference type="ChEBI" id="CHEBI:58273"/>
        <dbReference type="EC" id="5.3.1.6"/>
    </reaction>
</comment>
<dbReference type="GO" id="GO:0009052">
    <property type="term" value="P:pentose-phosphate shunt, non-oxidative branch"/>
    <property type="evidence" value="ECO:0007669"/>
    <property type="project" value="UniProtKB-UniRule"/>
</dbReference>
<comment type="function">
    <text evidence="3">Catalyzes the reversible conversion of ribose-5-phosphate to ribulose 5-phosphate.</text>
</comment>
<feature type="binding site" evidence="3">
    <location>
        <position position="127"/>
    </location>
    <ligand>
        <name>substrate</name>
    </ligand>
</feature>
<dbReference type="InterPro" id="IPR050262">
    <property type="entry name" value="Ribose-5P_isomerase"/>
</dbReference>
<dbReference type="EMBL" id="AP028679">
    <property type="protein sequence ID" value="BEQ16827.1"/>
    <property type="molecule type" value="Genomic_DNA"/>
</dbReference>
<dbReference type="InterPro" id="IPR004788">
    <property type="entry name" value="Ribose5P_isomerase_type_A"/>
</dbReference>
<protein>
    <recommendedName>
        <fullName evidence="3">Ribose-5-phosphate isomerase A</fullName>
        <ecNumber evidence="3">5.3.1.6</ecNumber>
    </recommendedName>
    <alternativeName>
        <fullName evidence="3">Phosphoriboisomerase A</fullName>
        <shortName evidence="3">PRI</shortName>
    </alternativeName>
</protein>
<sequence length="231" mass="24374">MSEEQTRLKQLAADAAVDEVRSGMVVGLGYGSTALLFVRSLAKKVAAGELQGITGVACALAMETEARSLGLNVSSLDQHPVMDLTVDGADEVDPALNLIKGGGGALLREKVVAQASRREIIIVDESKLSEHLGDKWALPVEVVPFALRPVSEYVTSLGAEVKLRLLEDGKPLVTDQGNWIIDCNFGPMADPGTVARSLEGRAGLVEHGLFLGLASEVIVAASDGVRRIPRP</sequence>
<dbReference type="EC" id="5.3.1.6" evidence="3"/>
<dbReference type="SUPFAM" id="SSF75445">
    <property type="entry name" value="D-ribose-5-phosphate isomerase (RpiA), lid domain"/>
    <property type="match status" value="1"/>
</dbReference>
<evidence type="ECO:0000313" key="4">
    <source>
        <dbReference type="EMBL" id="BEQ16827.1"/>
    </source>
</evidence>
<evidence type="ECO:0000313" key="5">
    <source>
        <dbReference type="Proteomes" id="UP001366166"/>
    </source>
</evidence>
<feature type="binding site" evidence="3">
    <location>
        <begin position="87"/>
        <end position="90"/>
    </location>
    <ligand>
        <name>substrate</name>
    </ligand>
</feature>
<dbReference type="NCBIfam" id="NF001924">
    <property type="entry name" value="PRK00702.1"/>
    <property type="match status" value="1"/>
</dbReference>
<dbReference type="SUPFAM" id="SSF100950">
    <property type="entry name" value="NagB/RpiA/CoA transferase-like"/>
    <property type="match status" value="1"/>
</dbReference>
<dbReference type="InterPro" id="IPR020672">
    <property type="entry name" value="Ribose5P_isomerase_typA_subgr"/>
</dbReference>